<dbReference type="PROSITE" id="PS51030">
    <property type="entry name" value="NUCLEAR_REC_DBD_2"/>
    <property type="match status" value="1"/>
</dbReference>
<keyword evidence="10 11" id="KW-0539">Nucleus</keyword>
<evidence type="ECO:0000313" key="15">
    <source>
        <dbReference type="EMBL" id="CAJ0950192.1"/>
    </source>
</evidence>
<dbReference type="CDD" id="cd06968">
    <property type="entry name" value="NR_DBD_ROR"/>
    <property type="match status" value="1"/>
</dbReference>
<keyword evidence="6 11" id="KW-0805">Transcription regulation</keyword>
<protein>
    <recommendedName>
        <fullName evidence="17">Nuclear receptor ROR-alpha</fullName>
    </recommendedName>
</protein>
<dbReference type="PANTHER" id="PTHR45805:SF1">
    <property type="entry name" value="NUCLEAR RECEPTOR ROR-GAMMA"/>
    <property type="match status" value="1"/>
</dbReference>
<evidence type="ECO:0000256" key="1">
    <source>
        <dbReference type="ARBA" id="ARBA00004123"/>
    </source>
</evidence>
<dbReference type="InterPro" id="IPR001628">
    <property type="entry name" value="Znf_hrmn_rcpt"/>
</dbReference>
<dbReference type="Pfam" id="PF00104">
    <property type="entry name" value="Hormone_recep"/>
    <property type="match status" value="1"/>
</dbReference>
<keyword evidence="5 11" id="KW-0862">Zinc</keyword>
<evidence type="ECO:0000256" key="12">
    <source>
        <dbReference type="SAM" id="MobiDB-lite"/>
    </source>
</evidence>
<dbReference type="InterPro" id="IPR044101">
    <property type="entry name" value="NR_DBD_ROR"/>
</dbReference>
<evidence type="ECO:0000256" key="7">
    <source>
        <dbReference type="ARBA" id="ARBA00023125"/>
    </source>
</evidence>
<keyword evidence="16" id="KW-1185">Reference proteome</keyword>
<evidence type="ECO:0000256" key="9">
    <source>
        <dbReference type="ARBA" id="ARBA00023170"/>
    </source>
</evidence>
<dbReference type="InterPro" id="IPR035500">
    <property type="entry name" value="NHR-like_dom_sf"/>
</dbReference>
<evidence type="ECO:0000256" key="10">
    <source>
        <dbReference type="ARBA" id="ARBA00023242"/>
    </source>
</evidence>
<dbReference type="PRINTS" id="PR00398">
    <property type="entry name" value="STRDHORMONER"/>
</dbReference>
<dbReference type="SUPFAM" id="SSF57716">
    <property type="entry name" value="Glucocorticoid receptor-like (DNA-binding domain)"/>
    <property type="match status" value="1"/>
</dbReference>
<keyword evidence="3 11" id="KW-0479">Metal-binding</keyword>
<organism evidence="15 16">
    <name type="scientific">Ranitomeya imitator</name>
    <name type="common">mimic poison frog</name>
    <dbReference type="NCBI Taxonomy" id="111125"/>
    <lineage>
        <taxon>Eukaryota</taxon>
        <taxon>Metazoa</taxon>
        <taxon>Chordata</taxon>
        <taxon>Craniata</taxon>
        <taxon>Vertebrata</taxon>
        <taxon>Euteleostomi</taxon>
        <taxon>Amphibia</taxon>
        <taxon>Batrachia</taxon>
        <taxon>Anura</taxon>
        <taxon>Neobatrachia</taxon>
        <taxon>Hyloidea</taxon>
        <taxon>Dendrobatidae</taxon>
        <taxon>Dendrobatinae</taxon>
        <taxon>Ranitomeya</taxon>
    </lineage>
</organism>
<evidence type="ECO:0008006" key="17">
    <source>
        <dbReference type="Google" id="ProtNLM"/>
    </source>
</evidence>
<evidence type="ECO:0000313" key="16">
    <source>
        <dbReference type="Proteomes" id="UP001176940"/>
    </source>
</evidence>
<evidence type="ECO:0000256" key="6">
    <source>
        <dbReference type="ARBA" id="ARBA00023015"/>
    </source>
</evidence>
<evidence type="ECO:0000259" key="13">
    <source>
        <dbReference type="PROSITE" id="PS51030"/>
    </source>
</evidence>
<evidence type="ECO:0000256" key="5">
    <source>
        <dbReference type="ARBA" id="ARBA00022833"/>
    </source>
</evidence>
<evidence type="ECO:0000256" key="4">
    <source>
        <dbReference type="ARBA" id="ARBA00022771"/>
    </source>
</evidence>
<keyword evidence="8 11" id="KW-0804">Transcription</keyword>
<comment type="caution">
    <text evidence="15">The sequence shown here is derived from an EMBL/GenBank/DDBJ whole genome shotgun (WGS) entry which is preliminary data.</text>
</comment>
<gene>
    <name evidence="15" type="ORF">RIMI_LOCUS12911895</name>
</gene>
<keyword evidence="9 11" id="KW-0675">Receptor</keyword>
<dbReference type="EMBL" id="CAUEEQ010031239">
    <property type="protein sequence ID" value="CAJ0950192.1"/>
    <property type="molecule type" value="Genomic_DNA"/>
</dbReference>
<dbReference type="Pfam" id="PF00105">
    <property type="entry name" value="zf-C4"/>
    <property type="match status" value="1"/>
</dbReference>
<dbReference type="SMART" id="SM00430">
    <property type="entry name" value="HOLI"/>
    <property type="match status" value="1"/>
</dbReference>
<dbReference type="SMART" id="SM00399">
    <property type="entry name" value="ZnF_C4"/>
    <property type="match status" value="1"/>
</dbReference>
<evidence type="ECO:0000256" key="11">
    <source>
        <dbReference type="RuleBase" id="RU004334"/>
    </source>
</evidence>
<evidence type="ECO:0000256" key="2">
    <source>
        <dbReference type="ARBA" id="ARBA00022473"/>
    </source>
</evidence>
<evidence type="ECO:0000259" key="14">
    <source>
        <dbReference type="PROSITE" id="PS51843"/>
    </source>
</evidence>
<comment type="similarity">
    <text evidence="11">Belongs to the nuclear hormone receptor family.</text>
</comment>
<dbReference type="SUPFAM" id="SSF48508">
    <property type="entry name" value="Nuclear receptor ligand-binding domain"/>
    <property type="match status" value="1"/>
</dbReference>
<evidence type="ECO:0000256" key="8">
    <source>
        <dbReference type="ARBA" id="ARBA00023163"/>
    </source>
</evidence>
<dbReference type="InterPro" id="IPR013088">
    <property type="entry name" value="Znf_NHR/GATA"/>
</dbReference>
<dbReference type="PRINTS" id="PR01293">
    <property type="entry name" value="RORNUCRECPTR"/>
</dbReference>
<name>A0ABN9LTF3_9NEOB</name>
<keyword evidence="7 11" id="KW-0238">DNA-binding</keyword>
<feature type="domain" description="NR LBD" evidence="14">
    <location>
        <begin position="271"/>
        <end position="515"/>
    </location>
</feature>
<accession>A0ABN9LTF3</accession>
<reference evidence="15" key="1">
    <citation type="submission" date="2023-07" db="EMBL/GenBank/DDBJ databases">
        <authorList>
            <person name="Stuckert A."/>
        </authorList>
    </citation>
    <scope>NUCLEOTIDE SEQUENCE</scope>
</reference>
<dbReference type="PRINTS" id="PR00047">
    <property type="entry name" value="STROIDFINGER"/>
</dbReference>
<dbReference type="InterPro" id="IPR003079">
    <property type="entry name" value="ROR_rcpt"/>
</dbReference>
<feature type="domain" description="Nuclear receptor" evidence="13">
    <location>
        <begin position="54"/>
        <end position="129"/>
    </location>
</feature>
<sequence length="515" mass="59787">MPGKRIPQELLTLSSHMRIVMNAGKLALQCLTEAPNAAICERQVINIREAQIEVIPCKICGDKSSGIHYGVITCEGCKGFFRRSQQGKPIYSCSQQQSCLIDRSSRNRCQHCRLQKCLSLGMSRDAVKFGRMSKKQRAKLQAEVQKLLKEQRTEIAGGLQISDTNAEQPSTTTPELPHPIQPSAWIGHGRWDSSCATRNCSLPRMQVQREPLVHYTPEKTHTEFTSRKNHLRDLQPHLENGRPNLFHNLESYCSLNFSSFFPPECMISATELELLMQNVIFAHQETCQFRQENLQILRWETFSPEEMQNFQQKPMDQMWERCVCHITDAIQYIVEFAKRLSGFTDLNPNDQIVLLKAGAMELLLIRMSRAFNCFNNTVFFEGKYAQLELFHSLGCTDLITSMFDLCQSLCALNLSEHEMAFFNAITLLNPSYPWLQDKHKVDTLYRKIHFAFRHLLRRTHREFILMKLPEKEKLSNICQLHLEKLNIFRQMYPTIAWERFPPLYKELFISETENS</sequence>
<dbReference type="Gene3D" id="3.30.50.10">
    <property type="entry name" value="Erythroid Transcription Factor GATA-1, subunit A"/>
    <property type="match status" value="1"/>
</dbReference>
<proteinExistence type="inferred from homology"/>
<dbReference type="Proteomes" id="UP001176940">
    <property type="component" value="Unassembled WGS sequence"/>
</dbReference>
<dbReference type="PROSITE" id="PS00031">
    <property type="entry name" value="NUCLEAR_REC_DBD_1"/>
    <property type="match status" value="1"/>
</dbReference>
<feature type="compositionally biased region" description="Polar residues" evidence="12">
    <location>
        <begin position="161"/>
        <end position="174"/>
    </location>
</feature>
<feature type="region of interest" description="Disordered" evidence="12">
    <location>
        <begin position="158"/>
        <end position="177"/>
    </location>
</feature>
<keyword evidence="2" id="KW-0217">Developmental protein</keyword>
<dbReference type="InterPro" id="IPR000536">
    <property type="entry name" value="Nucl_hrmn_rcpt_lig-bd"/>
</dbReference>
<evidence type="ECO:0000256" key="3">
    <source>
        <dbReference type="ARBA" id="ARBA00022723"/>
    </source>
</evidence>
<dbReference type="Gene3D" id="1.10.565.10">
    <property type="entry name" value="Retinoid X Receptor"/>
    <property type="match status" value="1"/>
</dbReference>
<dbReference type="PANTHER" id="PTHR45805">
    <property type="entry name" value="NUCLEAR HORMONE RECEPTOR HR3-RELATED"/>
    <property type="match status" value="1"/>
</dbReference>
<keyword evidence="4 11" id="KW-0863">Zinc-finger</keyword>
<comment type="subcellular location">
    <subcellularLocation>
        <location evidence="1 11">Nucleus</location>
    </subcellularLocation>
</comment>
<dbReference type="PROSITE" id="PS51843">
    <property type="entry name" value="NR_LBD"/>
    <property type="match status" value="1"/>
</dbReference>
<dbReference type="InterPro" id="IPR001723">
    <property type="entry name" value="Nuclear_hrmn_rcpt"/>
</dbReference>